<reference evidence="1" key="1">
    <citation type="journal article" date="2022" name="Int. J. Mol. Sci.">
        <title>Draft Genome of Tanacetum Coccineum: Genomic Comparison of Closely Related Tanacetum-Family Plants.</title>
        <authorList>
            <person name="Yamashiro T."/>
            <person name="Shiraishi A."/>
            <person name="Nakayama K."/>
            <person name="Satake H."/>
        </authorList>
    </citation>
    <scope>NUCLEOTIDE SEQUENCE</scope>
</reference>
<proteinExistence type="predicted"/>
<keyword evidence="2" id="KW-1185">Reference proteome</keyword>
<dbReference type="Proteomes" id="UP001151760">
    <property type="component" value="Unassembled WGS sequence"/>
</dbReference>
<evidence type="ECO:0000313" key="2">
    <source>
        <dbReference type="Proteomes" id="UP001151760"/>
    </source>
</evidence>
<comment type="caution">
    <text evidence="1">The sequence shown here is derived from an EMBL/GenBank/DDBJ whole genome shotgun (WGS) entry which is preliminary data.</text>
</comment>
<organism evidence="1 2">
    <name type="scientific">Tanacetum coccineum</name>
    <dbReference type="NCBI Taxonomy" id="301880"/>
    <lineage>
        <taxon>Eukaryota</taxon>
        <taxon>Viridiplantae</taxon>
        <taxon>Streptophyta</taxon>
        <taxon>Embryophyta</taxon>
        <taxon>Tracheophyta</taxon>
        <taxon>Spermatophyta</taxon>
        <taxon>Magnoliopsida</taxon>
        <taxon>eudicotyledons</taxon>
        <taxon>Gunneridae</taxon>
        <taxon>Pentapetalae</taxon>
        <taxon>asterids</taxon>
        <taxon>campanulids</taxon>
        <taxon>Asterales</taxon>
        <taxon>Asteraceae</taxon>
        <taxon>Asteroideae</taxon>
        <taxon>Anthemideae</taxon>
        <taxon>Anthemidinae</taxon>
        <taxon>Tanacetum</taxon>
    </lineage>
</organism>
<reference evidence="1" key="2">
    <citation type="submission" date="2022-01" db="EMBL/GenBank/DDBJ databases">
        <authorList>
            <person name="Yamashiro T."/>
            <person name="Shiraishi A."/>
            <person name="Satake H."/>
            <person name="Nakayama K."/>
        </authorList>
    </citation>
    <scope>NUCLEOTIDE SEQUENCE</scope>
</reference>
<accession>A0ABQ5FSR1</accession>
<protein>
    <submittedName>
        <fullName evidence="1">Uncharacterized protein</fullName>
    </submittedName>
</protein>
<sequence length="78" mass="8538">MMKVKGFMWCMHKAMAHVSHVYGLAVANKYRFIQAWIAKRKLSFGTLVDTSMDGPAGLVFGLAGAALRPAELAQKTPN</sequence>
<gene>
    <name evidence="1" type="ORF">Tco_1017499</name>
</gene>
<dbReference type="EMBL" id="BQNB010017679">
    <property type="protein sequence ID" value="GJT66019.1"/>
    <property type="molecule type" value="Genomic_DNA"/>
</dbReference>
<evidence type="ECO:0000313" key="1">
    <source>
        <dbReference type="EMBL" id="GJT66019.1"/>
    </source>
</evidence>
<name>A0ABQ5FSR1_9ASTR</name>